<evidence type="ECO:0000259" key="5">
    <source>
        <dbReference type="PROSITE" id="PS51063"/>
    </source>
</evidence>
<dbReference type="InterPro" id="IPR014710">
    <property type="entry name" value="RmlC-like_jellyroll"/>
</dbReference>
<dbReference type="InterPro" id="IPR036388">
    <property type="entry name" value="WH-like_DNA-bd_sf"/>
</dbReference>
<accession>A0AAE3JUU0</accession>
<dbReference type="PROSITE" id="PS51063">
    <property type="entry name" value="HTH_CRP_2"/>
    <property type="match status" value="1"/>
</dbReference>
<evidence type="ECO:0000256" key="2">
    <source>
        <dbReference type="ARBA" id="ARBA00023125"/>
    </source>
</evidence>
<dbReference type="RefSeq" id="WP_317903873.1">
    <property type="nucleotide sequence ID" value="NZ_JAIRBC010000042.1"/>
</dbReference>
<dbReference type="GO" id="GO:0003700">
    <property type="term" value="F:DNA-binding transcription factor activity"/>
    <property type="evidence" value="ECO:0007669"/>
    <property type="project" value="TreeGrafter"/>
</dbReference>
<keyword evidence="7" id="KW-1185">Reference proteome</keyword>
<dbReference type="InterPro" id="IPR000595">
    <property type="entry name" value="cNMP-bd_dom"/>
</dbReference>
<dbReference type="SUPFAM" id="SSF51206">
    <property type="entry name" value="cAMP-binding domain-like"/>
    <property type="match status" value="1"/>
</dbReference>
<evidence type="ECO:0000313" key="6">
    <source>
        <dbReference type="EMBL" id="MCG2462737.1"/>
    </source>
</evidence>
<dbReference type="GO" id="GO:0005829">
    <property type="term" value="C:cytosol"/>
    <property type="evidence" value="ECO:0007669"/>
    <property type="project" value="TreeGrafter"/>
</dbReference>
<dbReference type="Gene3D" id="1.10.10.10">
    <property type="entry name" value="Winged helix-like DNA-binding domain superfamily/Winged helix DNA-binding domain"/>
    <property type="match status" value="1"/>
</dbReference>
<feature type="domain" description="Cyclic nucleotide-binding" evidence="4">
    <location>
        <begin position="28"/>
        <end position="148"/>
    </location>
</feature>
<dbReference type="Pfam" id="PF13545">
    <property type="entry name" value="HTH_Crp_2"/>
    <property type="match status" value="1"/>
</dbReference>
<feature type="domain" description="HTH crp-type" evidence="5">
    <location>
        <begin position="162"/>
        <end position="234"/>
    </location>
</feature>
<keyword evidence="1" id="KW-0805">Transcription regulation</keyword>
<dbReference type="CDD" id="cd00038">
    <property type="entry name" value="CAP_ED"/>
    <property type="match status" value="1"/>
</dbReference>
<dbReference type="GO" id="GO:0003677">
    <property type="term" value="F:DNA binding"/>
    <property type="evidence" value="ECO:0007669"/>
    <property type="project" value="UniProtKB-KW"/>
</dbReference>
<dbReference type="SMART" id="SM00100">
    <property type="entry name" value="cNMP"/>
    <property type="match status" value="1"/>
</dbReference>
<evidence type="ECO:0000259" key="4">
    <source>
        <dbReference type="PROSITE" id="PS50042"/>
    </source>
</evidence>
<name>A0AAE3JUU0_9FLAO</name>
<dbReference type="SMART" id="SM00419">
    <property type="entry name" value="HTH_CRP"/>
    <property type="match status" value="1"/>
</dbReference>
<dbReference type="PANTHER" id="PTHR24567:SF74">
    <property type="entry name" value="HTH-TYPE TRANSCRIPTIONAL REGULATOR ARCR"/>
    <property type="match status" value="1"/>
</dbReference>
<keyword evidence="3" id="KW-0804">Transcription</keyword>
<dbReference type="EMBL" id="JAIRBC010000042">
    <property type="protein sequence ID" value="MCG2462737.1"/>
    <property type="molecule type" value="Genomic_DNA"/>
</dbReference>
<gene>
    <name evidence="6" type="ORF">K8352_18385</name>
</gene>
<dbReference type="InterPro" id="IPR018490">
    <property type="entry name" value="cNMP-bd_dom_sf"/>
</dbReference>
<dbReference type="InterPro" id="IPR012318">
    <property type="entry name" value="HTH_CRP"/>
</dbReference>
<dbReference type="PANTHER" id="PTHR24567">
    <property type="entry name" value="CRP FAMILY TRANSCRIPTIONAL REGULATORY PROTEIN"/>
    <property type="match status" value="1"/>
</dbReference>
<dbReference type="SUPFAM" id="SSF46785">
    <property type="entry name" value="Winged helix' DNA-binding domain"/>
    <property type="match status" value="1"/>
</dbReference>
<evidence type="ECO:0000313" key="7">
    <source>
        <dbReference type="Proteomes" id="UP001200642"/>
    </source>
</evidence>
<protein>
    <submittedName>
        <fullName evidence="6">Crp/Fnr family transcriptional regulator</fullName>
    </submittedName>
</protein>
<dbReference type="InterPro" id="IPR050397">
    <property type="entry name" value="Env_Response_Regulators"/>
</dbReference>
<proteinExistence type="predicted"/>
<evidence type="ECO:0000256" key="3">
    <source>
        <dbReference type="ARBA" id="ARBA00023163"/>
    </source>
</evidence>
<dbReference type="Gene3D" id="2.60.120.10">
    <property type="entry name" value="Jelly Rolls"/>
    <property type="match status" value="1"/>
</dbReference>
<dbReference type="Pfam" id="PF00027">
    <property type="entry name" value="cNMP_binding"/>
    <property type="match status" value="1"/>
</dbReference>
<dbReference type="Proteomes" id="UP001200642">
    <property type="component" value="Unassembled WGS sequence"/>
</dbReference>
<dbReference type="InterPro" id="IPR036390">
    <property type="entry name" value="WH_DNA-bd_sf"/>
</dbReference>
<organism evidence="6 7">
    <name type="scientific">Cerina litoralis</name>
    <dbReference type="NCBI Taxonomy" id="2874477"/>
    <lineage>
        <taxon>Bacteria</taxon>
        <taxon>Pseudomonadati</taxon>
        <taxon>Bacteroidota</taxon>
        <taxon>Flavobacteriia</taxon>
        <taxon>Flavobacteriales</taxon>
        <taxon>Flavobacteriaceae</taxon>
        <taxon>Cerina</taxon>
    </lineage>
</organism>
<reference evidence="6" key="1">
    <citation type="submission" date="2023-02" db="EMBL/GenBank/DDBJ databases">
        <title>Genome of Flavobacteriaceae gen. nov. sp. strain F89.</title>
        <authorList>
            <person name="Wang Y."/>
        </authorList>
    </citation>
    <scope>NUCLEOTIDE SEQUENCE</scope>
    <source>
        <strain evidence="6">F89</strain>
    </source>
</reference>
<sequence>MSVNNISCLSSKPGETTCMNCSVRNRSLLSELSYSELERLNKNRYTIFYKPGEIICKEGSKALGLICLKKGKVKIIRRSPNGAEQIVALKKPVDFIGINTLMGEDVYLTSAVALENVSVCIIEKNDFYEVIGSNEHLAFKIIRLLSNTINDMDTRMVNLTQKHVRARLADALLLVNGIYGTRPDQETLNAPLKRSDLAALSNMTTANAIRVLSSFAKENLIELDKRDIKVKNFKGLRDISFFGR</sequence>
<keyword evidence="2" id="KW-0238">DNA-binding</keyword>
<comment type="caution">
    <text evidence="6">The sequence shown here is derived from an EMBL/GenBank/DDBJ whole genome shotgun (WGS) entry which is preliminary data.</text>
</comment>
<evidence type="ECO:0000256" key="1">
    <source>
        <dbReference type="ARBA" id="ARBA00023015"/>
    </source>
</evidence>
<dbReference type="AlphaFoldDB" id="A0AAE3JUU0"/>
<dbReference type="PROSITE" id="PS50042">
    <property type="entry name" value="CNMP_BINDING_3"/>
    <property type="match status" value="1"/>
</dbReference>